<protein>
    <submittedName>
        <fullName evidence="2">Translesion DNA synthesis-associated protein ImuA</fullName>
    </submittedName>
</protein>
<accession>A0A3M8QNS3</accession>
<dbReference type="GO" id="GO:0009432">
    <property type="term" value="P:SOS response"/>
    <property type="evidence" value="ECO:0007669"/>
    <property type="project" value="InterPro"/>
</dbReference>
<dbReference type="NCBIfam" id="NF033429">
    <property type="entry name" value="ImuA_translesion"/>
    <property type="match status" value="1"/>
</dbReference>
<dbReference type="InterPro" id="IPR004596">
    <property type="entry name" value="Cell_div_suppressor_SulA"/>
</dbReference>
<gene>
    <name evidence="2" type="primary">imuA</name>
    <name evidence="2" type="ORF">EC580_14330</name>
</gene>
<dbReference type="GO" id="GO:0006281">
    <property type="term" value="P:DNA repair"/>
    <property type="evidence" value="ECO:0007669"/>
    <property type="project" value="TreeGrafter"/>
</dbReference>
<name>A0A3M8QNS3_9PROT</name>
<dbReference type="Gene3D" id="3.40.50.300">
    <property type="entry name" value="P-loop containing nucleotide triphosphate hydrolases"/>
    <property type="match status" value="1"/>
</dbReference>
<dbReference type="InterPro" id="IPR050356">
    <property type="entry name" value="SulA_CellDiv_inhibitor"/>
</dbReference>
<evidence type="ECO:0000313" key="2">
    <source>
        <dbReference type="EMBL" id="RNF57798.1"/>
    </source>
</evidence>
<dbReference type="RefSeq" id="WP_123106238.1">
    <property type="nucleotide sequence ID" value="NZ_CP127527.1"/>
</dbReference>
<dbReference type="SUPFAM" id="SSF52540">
    <property type="entry name" value="P-loop containing nucleoside triphosphate hydrolases"/>
    <property type="match status" value="1"/>
</dbReference>
<dbReference type="AlphaFoldDB" id="A0A3M8QNS3"/>
<keyword evidence="1" id="KW-0227">DNA damage</keyword>
<reference evidence="2" key="1">
    <citation type="submission" date="2018-10" db="EMBL/GenBank/DDBJ databases">
        <title>Acidithiobacillus sulfuriphilus sp. nov.: an extremely acidophilic sulfur-oxidizing chemolithotroph isolated from a neutral pH environment.</title>
        <authorList>
            <person name="Falagan C."/>
            <person name="Moya-Beltran A."/>
            <person name="Quatrini R."/>
            <person name="Johnson D.B."/>
        </authorList>
    </citation>
    <scope>NUCLEOTIDE SEQUENCE [LARGE SCALE GENOMIC DNA]</scope>
    <source>
        <strain evidence="2">CJ-2</strain>
    </source>
</reference>
<dbReference type="PIRSF" id="PIRSF037290">
    <property type="entry name" value="UCP037290"/>
    <property type="match status" value="1"/>
</dbReference>
<dbReference type="PANTHER" id="PTHR35369:SF3">
    <property type="entry name" value="TRANSLESION DNA SYNTHESIS-ASSOCIATED PROTEIN IMUA"/>
    <property type="match status" value="1"/>
</dbReference>
<dbReference type="Pfam" id="PF03846">
    <property type="entry name" value="SulA"/>
    <property type="match status" value="1"/>
</dbReference>
<proteinExistence type="predicted"/>
<dbReference type="GO" id="GO:0051782">
    <property type="term" value="P:negative regulation of cell division"/>
    <property type="evidence" value="ECO:0007669"/>
    <property type="project" value="InterPro"/>
</dbReference>
<dbReference type="InterPro" id="IPR027417">
    <property type="entry name" value="P-loop_NTPase"/>
</dbReference>
<dbReference type="EMBL" id="RIZI01000195">
    <property type="protein sequence ID" value="RNF57798.1"/>
    <property type="molecule type" value="Genomic_DNA"/>
</dbReference>
<sequence length="215" mass="23762">MSQEALQQLLQEHPQRLWRGQAAAPQGVATAWPVLDTVLGKWPRGALTEIYSSVDGIGELRLVLPAVAELSRREKRWVLWLTPPYLPYAPALVAAGIDLSRMLLVHPRQRLDSLWVLEQALRGGTCSAVLAWPPFLAPAQLRRLQLAAEEGQSVAFFFHKAEEEGGHSLAALRLRLAPTPSGLRVQVRKRRAGLPGEGELTFPEQMAWSFSPNGS</sequence>
<comment type="caution">
    <text evidence="2">The sequence shown here is derived from an EMBL/GenBank/DDBJ whole genome shotgun (WGS) entry which is preliminary data.</text>
</comment>
<evidence type="ECO:0000256" key="1">
    <source>
        <dbReference type="ARBA" id="ARBA00022763"/>
    </source>
</evidence>
<organism evidence="2">
    <name type="scientific">Acidithiobacillus sulfuriphilus</name>
    <dbReference type="NCBI Taxonomy" id="1867749"/>
    <lineage>
        <taxon>Bacteria</taxon>
        <taxon>Pseudomonadati</taxon>
        <taxon>Pseudomonadota</taxon>
        <taxon>Acidithiobacillia</taxon>
        <taxon>Acidithiobacillales</taxon>
        <taxon>Acidithiobacillaceae</taxon>
        <taxon>Acidithiobacillus</taxon>
    </lineage>
</organism>
<dbReference type="PANTHER" id="PTHR35369">
    <property type="entry name" value="BLR3025 PROTEIN-RELATED"/>
    <property type="match status" value="1"/>
</dbReference>
<dbReference type="OrthoDB" id="9811176at2"/>
<dbReference type="InterPro" id="IPR017166">
    <property type="entry name" value="UCP037290"/>
</dbReference>
<dbReference type="InterPro" id="IPR047610">
    <property type="entry name" value="ImuA_translesion"/>
</dbReference>